<dbReference type="EMBL" id="GBXM01079868">
    <property type="protein sequence ID" value="JAH28709.1"/>
    <property type="molecule type" value="Transcribed_RNA"/>
</dbReference>
<organism evidence="2">
    <name type="scientific">Anguilla anguilla</name>
    <name type="common">European freshwater eel</name>
    <name type="synonym">Muraena anguilla</name>
    <dbReference type="NCBI Taxonomy" id="7936"/>
    <lineage>
        <taxon>Eukaryota</taxon>
        <taxon>Metazoa</taxon>
        <taxon>Chordata</taxon>
        <taxon>Craniata</taxon>
        <taxon>Vertebrata</taxon>
        <taxon>Euteleostomi</taxon>
        <taxon>Actinopterygii</taxon>
        <taxon>Neopterygii</taxon>
        <taxon>Teleostei</taxon>
        <taxon>Anguilliformes</taxon>
        <taxon>Anguillidae</taxon>
        <taxon>Anguilla</taxon>
    </lineage>
</organism>
<sequence length="75" mass="8379">MHVNINFIRKLYNTVLLNKCQLLRSALGENKKRLLSITEDWKSAQPGFSTRAHGPLGVLESTEQGPGQTWDAVTV</sequence>
<evidence type="ECO:0000256" key="1">
    <source>
        <dbReference type="SAM" id="MobiDB-lite"/>
    </source>
</evidence>
<evidence type="ECO:0000313" key="2">
    <source>
        <dbReference type="EMBL" id="JAH28709.1"/>
    </source>
</evidence>
<reference evidence="2" key="1">
    <citation type="submission" date="2014-11" db="EMBL/GenBank/DDBJ databases">
        <authorList>
            <person name="Amaro Gonzalez C."/>
        </authorList>
    </citation>
    <scope>NUCLEOTIDE SEQUENCE</scope>
</reference>
<protein>
    <submittedName>
        <fullName evidence="2">Uncharacterized protein</fullName>
    </submittedName>
</protein>
<feature type="region of interest" description="Disordered" evidence="1">
    <location>
        <begin position="46"/>
        <end position="75"/>
    </location>
</feature>
<reference evidence="2" key="2">
    <citation type="journal article" date="2015" name="Fish Shellfish Immunol.">
        <title>Early steps in the European eel (Anguilla anguilla)-Vibrio vulnificus interaction in the gills: Role of the RtxA13 toxin.</title>
        <authorList>
            <person name="Callol A."/>
            <person name="Pajuelo D."/>
            <person name="Ebbesson L."/>
            <person name="Teles M."/>
            <person name="MacKenzie S."/>
            <person name="Amaro C."/>
        </authorList>
    </citation>
    <scope>NUCLEOTIDE SEQUENCE</scope>
</reference>
<accession>A0A0E9RHW4</accession>
<dbReference type="AlphaFoldDB" id="A0A0E9RHW4"/>
<name>A0A0E9RHW4_ANGAN</name>
<proteinExistence type="predicted"/>